<dbReference type="RefSeq" id="WP_173965422.1">
    <property type="nucleotide sequence ID" value="NZ_BOVI01000002.1"/>
</dbReference>
<feature type="transmembrane region" description="Helical" evidence="7">
    <location>
        <begin position="24"/>
        <end position="46"/>
    </location>
</feature>
<evidence type="ECO:0000313" key="12">
    <source>
        <dbReference type="Proteomes" id="UP001152749"/>
    </source>
</evidence>
<dbReference type="SUPFAM" id="SSF81452">
    <property type="entry name" value="Cytochrome c oxidase subunit III-like"/>
    <property type="match status" value="1"/>
</dbReference>
<feature type="transmembrane region" description="Helical" evidence="7">
    <location>
        <begin position="180"/>
        <end position="198"/>
    </location>
</feature>
<dbReference type="AlphaFoldDB" id="A0A9W4TEN3"/>
<organism evidence="10 12">
    <name type="scientific">Flavobacterium collinsii</name>
    <dbReference type="NCBI Taxonomy" id="1114861"/>
    <lineage>
        <taxon>Bacteria</taxon>
        <taxon>Pseudomonadati</taxon>
        <taxon>Bacteroidota</taxon>
        <taxon>Flavobacteriia</taxon>
        <taxon>Flavobacteriales</taxon>
        <taxon>Flavobacteriaceae</taxon>
        <taxon>Flavobacterium</taxon>
    </lineage>
</organism>
<dbReference type="EC" id="1.9.3.1" evidence="9"/>
<evidence type="ECO:0000256" key="5">
    <source>
        <dbReference type="ARBA" id="ARBA00023136"/>
    </source>
</evidence>
<keyword evidence="5 7" id="KW-0472">Membrane</keyword>
<evidence type="ECO:0000256" key="4">
    <source>
        <dbReference type="ARBA" id="ARBA00022989"/>
    </source>
</evidence>
<keyword evidence="9" id="KW-0560">Oxidoreductase</keyword>
<dbReference type="InterPro" id="IPR024791">
    <property type="entry name" value="Cyt_c/ubiquinol_Oxase_su3"/>
</dbReference>
<gene>
    <name evidence="9" type="primary">ctaE</name>
    <name evidence="9" type="ORF">FLACOL7796_01506</name>
    <name evidence="10" type="ORF">TRV642_1709</name>
</gene>
<dbReference type="PANTHER" id="PTHR11403">
    <property type="entry name" value="CYTOCHROME C OXIDASE SUBUNIT III"/>
    <property type="match status" value="1"/>
</dbReference>
<evidence type="ECO:0000256" key="3">
    <source>
        <dbReference type="ARBA" id="ARBA00022692"/>
    </source>
</evidence>
<comment type="similarity">
    <text evidence="2 6">Belongs to the cytochrome c oxidase subunit 3 family.</text>
</comment>
<accession>A0A9W4TEN3</accession>
<feature type="domain" description="Heme-copper oxidase subunit III family profile" evidence="8">
    <location>
        <begin position="1"/>
        <end position="199"/>
    </location>
</feature>
<dbReference type="Proteomes" id="UP001152749">
    <property type="component" value="Chromosome"/>
</dbReference>
<evidence type="ECO:0000313" key="10">
    <source>
        <dbReference type="EMBL" id="CAI2766652.1"/>
    </source>
</evidence>
<name>A0A9W4TEN3_9FLAO</name>
<dbReference type="Pfam" id="PF00510">
    <property type="entry name" value="COX3"/>
    <property type="match status" value="1"/>
</dbReference>
<evidence type="ECO:0000313" key="9">
    <source>
        <dbReference type="EMBL" id="CAA9197141.1"/>
    </source>
</evidence>
<reference evidence="10" key="2">
    <citation type="submission" date="2022-09" db="EMBL/GenBank/DDBJ databases">
        <authorList>
            <person name="Duchaud E."/>
        </authorList>
    </citation>
    <scope>NUCLEOTIDE SEQUENCE</scope>
    <source>
        <strain evidence="10">TRV642</strain>
    </source>
</reference>
<evidence type="ECO:0000256" key="1">
    <source>
        <dbReference type="ARBA" id="ARBA00004141"/>
    </source>
</evidence>
<dbReference type="PANTHER" id="PTHR11403:SF10">
    <property type="entry name" value="CYTOCHROME C OXIDASE"/>
    <property type="match status" value="1"/>
</dbReference>
<dbReference type="InterPro" id="IPR013833">
    <property type="entry name" value="Cyt_c_oxidase_su3_a-hlx"/>
</dbReference>
<dbReference type="GO" id="GO:0005886">
    <property type="term" value="C:plasma membrane"/>
    <property type="evidence" value="ECO:0007669"/>
    <property type="project" value="UniProtKB-SubCell"/>
</dbReference>
<keyword evidence="3 6" id="KW-0812">Transmembrane</keyword>
<evidence type="ECO:0000313" key="11">
    <source>
        <dbReference type="Proteomes" id="UP000474567"/>
    </source>
</evidence>
<dbReference type="EMBL" id="OX336425">
    <property type="protein sequence ID" value="CAI2766652.1"/>
    <property type="molecule type" value="Genomic_DNA"/>
</dbReference>
<dbReference type="KEGG" id="fcs:TRV642_1709"/>
<evidence type="ECO:0000259" key="8">
    <source>
        <dbReference type="PROSITE" id="PS50253"/>
    </source>
</evidence>
<feature type="transmembrane region" description="Helical" evidence="7">
    <location>
        <begin position="62"/>
        <end position="80"/>
    </location>
</feature>
<evidence type="ECO:0000256" key="7">
    <source>
        <dbReference type="SAM" id="Phobius"/>
    </source>
</evidence>
<dbReference type="GO" id="GO:0019646">
    <property type="term" value="P:aerobic electron transport chain"/>
    <property type="evidence" value="ECO:0007669"/>
    <property type="project" value="InterPro"/>
</dbReference>
<dbReference type="PROSITE" id="PS50253">
    <property type="entry name" value="COX3"/>
    <property type="match status" value="1"/>
</dbReference>
<dbReference type="EMBL" id="CADCST010000072">
    <property type="protein sequence ID" value="CAA9197141.1"/>
    <property type="molecule type" value="Genomic_DNA"/>
</dbReference>
<dbReference type="Proteomes" id="UP000474567">
    <property type="component" value="Unassembled WGS sequence"/>
</dbReference>
<protein>
    <submittedName>
        <fullName evidence="10">Alternative cytochrome c oxidase polypeptide CoxO</fullName>
    </submittedName>
    <submittedName>
        <fullName evidence="9">Cytochrome c oxidase subunit 3</fullName>
        <ecNumber evidence="9">1.9.3.1</ecNumber>
    </submittedName>
</protein>
<dbReference type="GO" id="GO:0004129">
    <property type="term" value="F:cytochrome-c oxidase activity"/>
    <property type="evidence" value="ECO:0007669"/>
    <property type="project" value="InterPro"/>
</dbReference>
<sequence length="199" mass="22396">MEMTITKTETAGEEKLRKAKSAKLILLFAMVSMTMMFAGLTSAFVVSKSRADWLKNFELPTAFYYSTAVIIACSVTFYLAKKAIQKDNRSATTALLLGTLALGILFVVLQFAGFGQIVESGYYFTGEGSSITTTFLYVVTVTHLLHLAGGLISLLIIIYNHFKQKYNSTQTLGIELGAMYWHFLDLLWLYLFLFLYFFK</sequence>
<dbReference type="Gene3D" id="1.20.120.80">
    <property type="entry name" value="Cytochrome c oxidase, subunit III, four-helix bundle"/>
    <property type="match status" value="1"/>
</dbReference>
<keyword evidence="11" id="KW-1185">Reference proteome</keyword>
<proteinExistence type="inferred from homology"/>
<dbReference type="GO" id="GO:0016491">
    <property type="term" value="F:oxidoreductase activity"/>
    <property type="evidence" value="ECO:0007669"/>
    <property type="project" value="UniProtKB-KW"/>
</dbReference>
<reference evidence="9 11" key="1">
    <citation type="submission" date="2020-02" db="EMBL/GenBank/DDBJ databases">
        <authorList>
            <person name="Criscuolo A."/>
        </authorList>
    </citation>
    <scope>NUCLEOTIDE SEQUENCE [LARGE SCALE GENOMIC DNA]</scope>
    <source>
        <strain evidence="9">CECT7796</strain>
    </source>
</reference>
<keyword evidence="4 7" id="KW-1133">Transmembrane helix</keyword>
<dbReference type="InterPro" id="IPR000298">
    <property type="entry name" value="Cyt_c_oxidase-like_su3"/>
</dbReference>
<feature type="transmembrane region" description="Helical" evidence="7">
    <location>
        <begin position="92"/>
        <end position="114"/>
    </location>
</feature>
<feature type="transmembrane region" description="Helical" evidence="7">
    <location>
        <begin position="134"/>
        <end position="159"/>
    </location>
</feature>
<evidence type="ECO:0000256" key="6">
    <source>
        <dbReference type="RuleBase" id="RU003376"/>
    </source>
</evidence>
<comment type="subcellular location">
    <subcellularLocation>
        <location evidence="6">Cell membrane</location>
        <topology evidence="6">Multi-pass membrane protein</topology>
    </subcellularLocation>
    <subcellularLocation>
        <location evidence="1">Membrane</location>
        <topology evidence="1">Multi-pass membrane protein</topology>
    </subcellularLocation>
</comment>
<dbReference type="InterPro" id="IPR035973">
    <property type="entry name" value="Cyt_c_oxidase_su3-like_sf"/>
</dbReference>
<evidence type="ECO:0000256" key="2">
    <source>
        <dbReference type="ARBA" id="ARBA00010581"/>
    </source>
</evidence>